<evidence type="ECO:0000313" key="5">
    <source>
        <dbReference type="EMBL" id="WXB00873.1"/>
    </source>
</evidence>
<feature type="signal peptide" evidence="3">
    <location>
        <begin position="1"/>
        <end position="23"/>
    </location>
</feature>
<accession>A0ABZ2KQF7</accession>
<evidence type="ECO:0000256" key="2">
    <source>
        <dbReference type="ARBA" id="ARBA00023157"/>
    </source>
</evidence>
<name>A0ABZ2KQF7_9BACT</name>
<dbReference type="InterPro" id="IPR029052">
    <property type="entry name" value="Metallo-depent_PP-like"/>
</dbReference>
<dbReference type="InterPro" id="IPR006558">
    <property type="entry name" value="LamG-like"/>
</dbReference>
<protein>
    <submittedName>
        <fullName evidence="5">Metallophosphoesterase</fullName>
    </submittedName>
</protein>
<evidence type="ECO:0000259" key="4">
    <source>
        <dbReference type="SMART" id="SM00560"/>
    </source>
</evidence>
<feature type="domain" description="LamG-like jellyroll fold" evidence="4">
    <location>
        <begin position="89"/>
        <end position="232"/>
    </location>
</feature>
<evidence type="ECO:0000313" key="6">
    <source>
        <dbReference type="Proteomes" id="UP001374803"/>
    </source>
</evidence>
<dbReference type="Gene3D" id="3.60.21.10">
    <property type="match status" value="1"/>
</dbReference>
<dbReference type="EMBL" id="CP089983">
    <property type="protein sequence ID" value="WXB00873.1"/>
    <property type="molecule type" value="Genomic_DNA"/>
</dbReference>
<dbReference type="InterPro" id="IPR013320">
    <property type="entry name" value="ConA-like_dom_sf"/>
</dbReference>
<dbReference type="PANTHER" id="PTHR43143">
    <property type="entry name" value="METALLOPHOSPHOESTERASE, CALCINEURIN SUPERFAMILY"/>
    <property type="match status" value="1"/>
</dbReference>
<dbReference type="PROSITE" id="PS51257">
    <property type="entry name" value="PROKAR_LIPOPROTEIN"/>
    <property type="match status" value="1"/>
</dbReference>
<evidence type="ECO:0000256" key="1">
    <source>
        <dbReference type="ARBA" id="ARBA00022729"/>
    </source>
</evidence>
<evidence type="ECO:0000256" key="3">
    <source>
        <dbReference type="SAM" id="SignalP"/>
    </source>
</evidence>
<gene>
    <name evidence="5" type="ORF">LVJ94_28620</name>
</gene>
<dbReference type="SUPFAM" id="SSF56300">
    <property type="entry name" value="Metallo-dependent phosphatases"/>
    <property type="match status" value="1"/>
</dbReference>
<proteinExistence type="predicted"/>
<dbReference type="InterPro" id="IPR051918">
    <property type="entry name" value="STPP_CPPED1"/>
</dbReference>
<dbReference type="InterPro" id="IPR004843">
    <property type="entry name" value="Calcineurin-like_PHP"/>
</dbReference>
<keyword evidence="2" id="KW-1015">Disulfide bond</keyword>
<keyword evidence="6" id="KW-1185">Reference proteome</keyword>
<dbReference type="Pfam" id="PF00149">
    <property type="entry name" value="Metallophos"/>
    <property type="match status" value="1"/>
</dbReference>
<keyword evidence="1 3" id="KW-0732">Signal</keyword>
<dbReference type="SUPFAM" id="SSF49899">
    <property type="entry name" value="Concanavalin A-like lectins/glucanases"/>
    <property type="match status" value="1"/>
</dbReference>
<dbReference type="Proteomes" id="UP001374803">
    <property type="component" value="Chromosome"/>
</dbReference>
<dbReference type="PANTHER" id="PTHR43143:SF5">
    <property type="entry name" value="SECRETED PROTEIN"/>
    <property type="match status" value="1"/>
</dbReference>
<sequence length="671" mass="71531">MGKYRFGQWVILSACSLSLVACSADGDEGPGAAPSNDDHRVTDKVPATPPAVPAVACPTGRVAIDATSLAFDGEGGYVTMGNAASLALEQFTLEAWVRRDGFGMPHAAGEGGPDLVPIAGRGGGNYVLGFAEDGELAADLENEEGVHHTVRGKSDISLGQWHHLAASYDGTTWRLFVDGRLDAELVAKTTPRTSGHPSFAVGSMLDESGKPAGFLKGAVDEVRLWNHARSASEIADSMFRRATQGTGLVGRWAFDEKDSGAPDSVGTSHGTLSKGAAFVRDGAILDVGLPPALRGNPSVDGRNVTLDVKVDDPDSAAFSASFYLREVTAGEDFTIVVLPDTQYYSRYPEYSKYYYDQTKWIMDNAAAYNIVGVIHNGDVVDQVNVEAQWVVADKAMKTLETKSARFPEGMPYGVGAGNHDQDPFGTAGGTVKYNQYFGTSRFQGRSYFGGTYSANKTDENWVTFSGGGLDFVLVDLQYSSKAREAAVLNWTKNVFAQHPNAFGIVNSHHILNADASFGAAGKSIYDAVKTTSNVQLLTCGHISAESKRSDQFGGRTVHSMLADYQSRANGGGGYLRIWEFSPANGELTVRTYSPTAKKFETDANSQFTLKVDLSGAGNAAFKAAATVDLADASSVRATVDGLAPGKNYEWYATVTDCAHVVSSPVYRFSTK</sequence>
<feature type="chain" id="PRO_5046842745" evidence="3">
    <location>
        <begin position="24"/>
        <end position="671"/>
    </location>
</feature>
<organism evidence="5 6">
    <name type="scientific">Pendulispora rubella</name>
    <dbReference type="NCBI Taxonomy" id="2741070"/>
    <lineage>
        <taxon>Bacteria</taxon>
        <taxon>Pseudomonadati</taxon>
        <taxon>Myxococcota</taxon>
        <taxon>Myxococcia</taxon>
        <taxon>Myxococcales</taxon>
        <taxon>Sorangiineae</taxon>
        <taxon>Pendulisporaceae</taxon>
        <taxon>Pendulispora</taxon>
    </lineage>
</organism>
<dbReference type="SMART" id="SM00560">
    <property type="entry name" value="LamGL"/>
    <property type="match status" value="1"/>
</dbReference>
<dbReference type="RefSeq" id="WP_394830475.1">
    <property type="nucleotide sequence ID" value="NZ_CP089929.1"/>
</dbReference>
<dbReference type="Pfam" id="PF13385">
    <property type="entry name" value="Laminin_G_3"/>
    <property type="match status" value="1"/>
</dbReference>
<reference evidence="5" key="1">
    <citation type="submission" date="2021-12" db="EMBL/GenBank/DDBJ databases">
        <title>Discovery of the Pendulisporaceae a myxobacterial family with distinct sporulation behavior and unique specialized metabolism.</title>
        <authorList>
            <person name="Garcia R."/>
            <person name="Popoff A."/>
            <person name="Bader C.D."/>
            <person name="Loehr J."/>
            <person name="Walesch S."/>
            <person name="Walt C."/>
            <person name="Boldt J."/>
            <person name="Bunk B."/>
            <person name="Haeckl F.J.F.P.J."/>
            <person name="Gunesch A.P."/>
            <person name="Birkelbach J."/>
            <person name="Nuebel U."/>
            <person name="Pietschmann T."/>
            <person name="Bach T."/>
            <person name="Mueller R."/>
        </authorList>
    </citation>
    <scope>NUCLEOTIDE SEQUENCE</scope>
    <source>
        <strain evidence="5">MSr11367</strain>
    </source>
</reference>
<dbReference type="Gene3D" id="2.60.120.200">
    <property type="match status" value="1"/>
</dbReference>